<evidence type="ECO:0000256" key="1">
    <source>
        <dbReference type="SAM" id="Phobius"/>
    </source>
</evidence>
<comment type="caution">
    <text evidence="2">The sequence shown here is derived from an EMBL/GenBank/DDBJ whole genome shotgun (WGS) entry which is preliminary data.</text>
</comment>
<organism evidence="2 3">
    <name type="scientific">Pontibacter mangrovi</name>
    <dbReference type="NCBI Taxonomy" id="2589816"/>
    <lineage>
        <taxon>Bacteria</taxon>
        <taxon>Pseudomonadati</taxon>
        <taxon>Bacteroidota</taxon>
        <taxon>Cytophagia</taxon>
        <taxon>Cytophagales</taxon>
        <taxon>Hymenobacteraceae</taxon>
        <taxon>Pontibacter</taxon>
    </lineage>
</organism>
<sequence length="558" mass="62638">MQHHTTSDSSKLKKWLKVIAWVVGVSLLVFVGLFFFTFWLESKLERMVEAQSKGVYKLRLYGLSTSPFIGSLAVDSLELQPNYERWQELSKKRSSTPRTLLRLHTGPINLRKLSYVKALLKQKIQLDELEVAKLNMLLTVMRPDTTESHKPLHETTKGFLQGLAIGKIHVRDGQLGYRLQEAADTAFTVKHFNLQVLGYKLDSASFHAKERAYYAKKYMLAASNITYQLPDGLYSATTDTLQLDTQAERVLVKGLALKPTVEPAALARAKGKAVTYQEITVKEAALQGVAFGAHSRENEVRVRHVQLLNPSLTAFKDKQHFQDKGTKQLPHAMVQSIKTPFLLDTIALKHGYIRYAELVPQAQERGHITFHHLRALITNLSNMPEHISMEKPAVVQATTKVMDRAKLNVTIKLPLLNRNGYHTLEGEIGETNLQILNPILMPTTFMKITRGQVSSARFKAELTDARATGTMVVLYNNLEVELLKKGSGGDQGLGKKLISELADWIAIKDSNPAEGEQPRTGEIAFSHNRQKSVFNYWKSCLVSGFKSSIGLKSEIPKK</sequence>
<reference evidence="2 3" key="1">
    <citation type="submission" date="2019-06" db="EMBL/GenBank/DDBJ databases">
        <title>A novel bacterium of genus Pontibacter, isolated from marine sediment.</title>
        <authorList>
            <person name="Huang H."/>
            <person name="Mo K."/>
            <person name="Hu Y."/>
        </authorList>
    </citation>
    <scope>NUCLEOTIDE SEQUENCE [LARGE SCALE GENOMIC DNA]</scope>
    <source>
        <strain evidence="2 3">HB172049</strain>
    </source>
</reference>
<protein>
    <recommendedName>
        <fullName evidence="4">DUF748 domain-containing protein</fullName>
    </recommendedName>
</protein>
<name>A0A501W4C7_9BACT</name>
<keyword evidence="1" id="KW-0472">Membrane</keyword>
<keyword evidence="1" id="KW-0812">Transmembrane</keyword>
<accession>A0A501W4C7</accession>
<evidence type="ECO:0008006" key="4">
    <source>
        <dbReference type="Google" id="ProtNLM"/>
    </source>
</evidence>
<keyword evidence="3" id="KW-1185">Reference proteome</keyword>
<proteinExistence type="predicted"/>
<dbReference type="EMBL" id="VFRQ01000007">
    <property type="protein sequence ID" value="TPE43150.1"/>
    <property type="molecule type" value="Genomic_DNA"/>
</dbReference>
<keyword evidence="1" id="KW-1133">Transmembrane helix</keyword>
<evidence type="ECO:0000313" key="3">
    <source>
        <dbReference type="Proteomes" id="UP000316727"/>
    </source>
</evidence>
<feature type="transmembrane region" description="Helical" evidence="1">
    <location>
        <begin position="18"/>
        <end position="40"/>
    </location>
</feature>
<gene>
    <name evidence="2" type="ORF">FJM65_13595</name>
</gene>
<evidence type="ECO:0000313" key="2">
    <source>
        <dbReference type="EMBL" id="TPE43150.1"/>
    </source>
</evidence>
<dbReference type="AlphaFoldDB" id="A0A501W4C7"/>
<dbReference type="RefSeq" id="WP_140622096.1">
    <property type="nucleotide sequence ID" value="NZ_VFRQ01000007.1"/>
</dbReference>
<dbReference type="OrthoDB" id="844215at2"/>
<dbReference type="Proteomes" id="UP000316727">
    <property type="component" value="Unassembled WGS sequence"/>
</dbReference>